<dbReference type="InterPro" id="IPR034660">
    <property type="entry name" value="DinB/YfiT-like"/>
</dbReference>
<dbReference type="Pfam" id="PF12867">
    <property type="entry name" value="DinB_2"/>
    <property type="match status" value="1"/>
</dbReference>
<protein>
    <recommendedName>
        <fullName evidence="1">DinB-like domain-containing protein</fullName>
    </recommendedName>
</protein>
<evidence type="ECO:0000259" key="1">
    <source>
        <dbReference type="Pfam" id="PF12867"/>
    </source>
</evidence>
<dbReference type="EMBL" id="BAABFT010000020">
    <property type="protein sequence ID" value="GAA4338313.1"/>
    <property type="molecule type" value="Genomic_DNA"/>
</dbReference>
<dbReference type="Proteomes" id="UP001500582">
    <property type="component" value="Unassembled WGS sequence"/>
</dbReference>
<sequence>MSTAQKLQQELENVLSGDAWYGSPVYNIIAQVSFEAAYERPPNHAHSIAEIVLHMLGWTEEVIRRMQGHTAAEPPGGDWPDAGTPDEHKWKTLVNDLKLMNVELIGVIENFPEEKWNTPINDTRNCELGTGVSYEALIRGLIQHHIYHSAQISLLNRIVG</sequence>
<organism evidence="2 3">
    <name type="scientific">Mucilaginibacter gynuensis</name>
    <dbReference type="NCBI Taxonomy" id="1302236"/>
    <lineage>
        <taxon>Bacteria</taxon>
        <taxon>Pseudomonadati</taxon>
        <taxon>Bacteroidota</taxon>
        <taxon>Sphingobacteriia</taxon>
        <taxon>Sphingobacteriales</taxon>
        <taxon>Sphingobacteriaceae</taxon>
        <taxon>Mucilaginibacter</taxon>
    </lineage>
</organism>
<dbReference type="InterPro" id="IPR024775">
    <property type="entry name" value="DinB-like"/>
</dbReference>
<dbReference type="SUPFAM" id="SSF109854">
    <property type="entry name" value="DinB/YfiT-like putative metalloenzymes"/>
    <property type="match status" value="1"/>
</dbReference>
<gene>
    <name evidence="2" type="ORF">GCM10023149_48250</name>
</gene>
<evidence type="ECO:0000313" key="3">
    <source>
        <dbReference type="Proteomes" id="UP001500582"/>
    </source>
</evidence>
<dbReference type="RefSeq" id="WP_345213772.1">
    <property type="nucleotide sequence ID" value="NZ_BAABFT010000020.1"/>
</dbReference>
<comment type="caution">
    <text evidence="2">The sequence shown here is derived from an EMBL/GenBank/DDBJ whole genome shotgun (WGS) entry which is preliminary data.</text>
</comment>
<evidence type="ECO:0000313" key="2">
    <source>
        <dbReference type="EMBL" id="GAA4338313.1"/>
    </source>
</evidence>
<keyword evidence="3" id="KW-1185">Reference proteome</keyword>
<name>A0ABP8HEQ2_9SPHI</name>
<dbReference type="Gene3D" id="1.20.120.450">
    <property type="entry name" value="dinb family like domain"/>
    <property type="match status" value="1"/>
</dbReference>
<proteinExistence type="predicted"/>
<reference evidence="3" key="1">
    <citation type="journal article" date="2019" name="Int. J. Syst. Evol. Microbiol.">
        <title>The Global Catalogue of Microorganisms (GCM) 10K type strain sequencing project: providing services to taxonomists for standard genome sequencing and annotation.</title>
        <authorList>
            <consortium name="The Broad Institute Genomics Platform"/>
            <consortium name="The Broad Institute Genome Sequencing Center for Infectious Disease"/>
            <person name="Wu L."/>
            <person name="Ma J."/>
        </authorList>
    </citation>
    <scope>NUCLEOTIDE SEQUENCE [LARGE SCALE GENOMIC DNA]</scope>
    <source>
        <strain evidence="3">JCM 17705</strain>
    </source>
</reference>
<feature type="domain" description="DinB-like" evidence="1">
    <location>
        <begin position="33"/>
        <end position="152"/>
    </location>
</feature>
<accession>A0ABP8HEQ2</accession>